<evidence type="ECO:0000259" key="1">
    <source>
        <dbReference type="Pfam" id="PF03819"/>
    </source>
</evidence>
<dbReference type="InterPro" id="IPR048011">
    <property type="entry name" value="NTP-PPase_MazG-like_C"/>
</dbReference>
<dbReference type="InterPro" id="IPR011551">
    <property type="entry name" value="NTP_PyrPHydrolase_MazG"/>
</dbReference>
<dbReference type="RefSeq" id="WP_353714695.1">
    <property type="nucleotide sequence ID" value="NZ_CP159307.1"/>
</dbReference>
<dbReference type="AlphaFoldDB" id="A0AAU8GAF7"/>
<organism evidence="2">
    <name type="scientific">Dehalogenimonas sp. 4OHTPN</name>
    <dbReference type="NCBI Taxonomy" id="3166643"/>
    <lineage>
        <taxon>Bacteria</taxon>
        <taxon>Bacillati</taxon>
        <taxon>Chloroflexota</taxon>
        <taxon>Dehalococcoidia</taxon>
        <taxon>Dehalococcoidales</taxon>
        <taxon>Dehalococcoidaceae</taxon>
        <taxon>Dehalogenimonas</taxon>
    </lineage>
</organism>
<dbReference type="NCBIfam" id="TIGR00444">
    <property type="entry name" value="mazG"/>
    <property type="match status" value="1"/>
</dbReference>
<dbReference type="NCBIfam" id="NF007113">
    <property type="entry name" value="PRK09562.1"/>
    <property type="match status" value="1"/>
</dbReference>
<dbReference type="GO" id="GO:0047429">
    <property type="term" value="F:nucleoside triphosphate diphosphatase activity"/>
    <property type="evidence" value="ECO:0007669"/>
    <property type="project" value="UniProtKB-EC"/>
</dbReference>
<dbReference type="FunFam" id="1.10.287.1080:FF:000001">
    <property type="entry name" value="Nucleoside triphosphate pyrophosphohydrolase"/>
    <property type="match status" value="1"/>
</dbReference>
<dbReference type="GO" id="GO:0046061">
    <property type="term" value="P:dATP catabolic process"/>
    <property type="evidence" value="ECO:0007669"/>
    <property type="project" value="TreeGrafter"/>
</dbReference>
<dbReference type="CDD" id="cd11528">
    <property type="entry name" value="NTP-PPase_MazG_Nterm"/>
    <property type="match status" value="1"/>
</dbReference>
<keyword evidence="2" id="KW-0378">Hydrolase</keyword>
<dbReference type="GO" id="GO:0046052">
    <property type="term" value="P:UTP catabolic process"/>
    <property type="evidence" value="ECO:0007669"/>
    <property type="project" value="TreeGrafter"/>
</dbReference>
<protein>
    <submittedName>
        <fullName evidence="2">Nucleoside triphosphate pyrophosphohydrolase</fullName>
        <ecNumber evidence="2">3.6.1.9</ecNumber>
    </submittedName>
</protein>
<accession>A0AAU8GAF7</accession>
<reference evidence="2" key="1">
    <citation type="submission" date="2024-06" db="EMBL/GenBank/DDBJ databases">
        <title>A Novel Isolate, Dehalogenimonas sp. Strain 4OHTPN, Dechlorinates Aromatic 4 Hydroxy chlorothalonil by a Novel Reductive Dehalogenase.</title>
        <authorList>
            <person name="Liu G."/>
        </authorList>
    </citation>
    <scope>NUCLEOTIDE SEQUENCE</scope>
    <source>
        <strain evidence="2">4OHTPN</strain>
    </source>
</reference>
<dbReference type="GO" id="GO:0046076">
    <property type="term" value="P:dTTP catabolic process"/>
    <property type="evidence" value="ECO:0007669"/>
    <property type="project" value="TreeGrafter"/>
</dbReference>
<dbReference type="CDD" id="cd11529">
    <property type="entry name" value="NTP-PPase_MazG_Cterm"/>
    <property type="match status" value="1"/>
</dbReference>
<feature type="domain" description="NTP pyrophosphohydrolase MazG-like" evidence="1">
    <location>
        <begin position="47"/>
        <end position="120"/>
    </location>
</feature>
<dbReference type="GO" id="GO:0046047">
    <property type="term" value="P:TTP catabolic process"/>
    <property type="evidence" value="ECO:0007669"/>
    <property type="project" value="TreeGrafter"/>
</dbReference>
<dbReference type="EC" id="3.6.1.9" evidence="2"/>
<dbReference type="InterPro" id="IPR004518">
    <property type="entry name" value="MazG-like_dom"/>
</dbReference>
<dbReference type="SUPFAM" id="SSF101386">
    <property type="entry name" value="all-alpha NTP pyrophosphatases"/>
    <property type="match status" value="2"/>
</dbReference>
<gene>
    <name evidence="2" type="primary">mazG</name>
    <name evidence="2" type="ORF">ABV300_00890</name>
</gene>
<proteinExistence type="predicted"/>
<dbReference type="Pfam" id="PF03819">
    <property type="entry name" value="MazG"/>
    <property type="match status" value="1"/>
</dbReference>
<evidence type="ECO:0000313" key="2">
    <source>
        <dbReference type="EMBL" id="XCH33460.1"/>
    </source>
</evidence>
<dbReference type="GO" id="GO:0006203">
    <property type="term" value="P:dGTP catabolic process"/>
    <property type="evidence" value="ECO:0007669"/>
    <property type="project" value="TreeGrafter"/>
</dbReference>
<sequence length="278" mass="30426">MRYPLLRGNELADLSAGSGQAGEEFQRLVDVIDRLRGPDGCPWDREQTHRSVRDSLLEECYEVLEAIDAGDGGELQTELGDLLMQVVFHARIASEAGGFNIGDVIGGITAKLIRRHPHIFGQAKAADSGEVLRRWEDIKAAERPEKTSMLDGVPRAMPALAYSQEVQGRAARVGFDWRDDQGVVDKLAEEVSELKESASAAEKEAEFGDILFTLVNWARRQGIDAESALRGAGRKFAGRFKAMEACCAEGGISFKELTFDQQNELWERVKDGGGDSGG</sequence>
<dbReference type="Gene3D" id="1.10.287.1080">
    <property type="entry name" value="MazG-like"/>
    <property type="match status" value="2"/>
</dbReference>
<dbReference type="GO" id="GO:0046081">
    <property type="term" value="P:dUTP catabolic process"/>
    <property type="evidence" value="ECO:0007669"/>
    <property type="project" value="TreeGrafter"/>
</dbReference>
<dbReference type="PANTHER" id="PTHR30522">
    <property type="entry name" value="NUCLEOSIDE TRIPHOSPHATE PYROPHOSPHOHYDROLASE"/>
    <property type="match status" value="1"/>
</dbReference>
<dbReference type="PANTHER" id="PTHR30522:SF0">
    <property type="entry name" value="NUCLEOSIDE TRIPHOSPHATE PYROPHOSPHOHYDROLASE"/>
    <property type="match status" value="1"/>
</dbReference>
<dbReference type="GO" id="GO:0006950">
    <property type="term" value="P:response to stress"/>
    <property type="evidence" value="ECO:0007669"/>
    <property type="project" value="UniProtKB-ARBA"/>
</dbReference>
<dbReference type="InterPro" id="IPR048015">
    <property type="entry name" value="NTP-PPase_MazG-like_N"/>
</dbReference>
<dbReference type="EMBL" id="CP159307">
    <property type="protein sequence ID" value="XCH33460.1"/>
    <property type="molecule type" value="Genomic_DNA"/>
</dbReference>
<name>A0AAU8GAF7_9CHLR</name>